<dbReference type="InterPro" id="IPR021109">
    <property type="entry name" value="Peptidase_aspartic_dom_sf"/>
</dbReference>
<dbReference type="EMBL" id="JALJOU010000004">
    <property type="protein sequence ID" value="KAK9844057.1"/>
    <property type="molecule type" value="Genomic_DNA"/>
</dbReference>
<gene>
    <name evidence="2" type="ORF">WJX81_003112</name>
</gene>
<dbReference type="Gene3D" id="2.40.70.10">
    <property type="entry name" value="Acid Proteases"/>
    <property type="match status" value="2"/>
</dbReference>
<name>A0AAW1SDZ5_9CHLO</name>
<organism evidence="2 3">
    <name type="scientific">Elliptochloris bilobata</name>
    <dbReference type="NCBI Taxonomy" id="381761"/>
    <lineage>
        <taxon>Eukaryota</taxon>
        <taxon>Viridiplantae</taxon>
        <taxon>Chlorophyta</taxon>
        <taxon>core chlorophytes</taxon>
        <taxon>Trebouxiophyceae</taxon>
        <taxon>Trebouxiophyceae incertae sedis</taxon>
        <taxon>Elliptochloris clade</taxon>
        <taxon>Elliptochloris</taxon>
    </lineage>
</organism>
<protein>
    <submittedName>
        <fullName evidence="2">Uncharacterized protein</fullName>
    </submittedName>
</protein>
<dbReference type="AlphaFoldDB" id="A0AAW1SDZ5"/>
<reference evidence="2 3" key="1">
    <citation type="journal article" date="2024" name="Nat. Commun.">
        <title>Phylogenomics reveals the evolutionary origins of lichenization in chlorophyte algae.</title>
        <authorList>
            <person name="Puginier C."/>
            <person name="Libourel C."/>
            <person name="Otte J."/>
            <person name="Skaloud P."/>
            <person name="Haon M."/>
            <person name="Grisel S."/>
            <person name="Petersen M."/>
            <person name="Berrin J.G."/>
            <person name="Delaux P.M."/>
            <person name="Dal Grande F."/>
            <person name="Keller J."/>
        </authorList>
    </citation>
    <scope>NUCLEOTIDE SEQUENCE [LARGE SCALE GENOMIC DNA]</scope>
    <source>
        <strain evidence="2 3">SAG 245.80</strain>
    </source>
</reference>
<dbReference type="SUPFAM" id="SSF50630">
    <property type="entry name" value="Acid proteases"/>
    <property type="match status" value="1"/>
</dbReference>
<dbReference type="Proteomes" id="UP001445335">
    <property type="component" value="Unassembled WGS sequence"/>
</dbReference>
<sequence>MLASPRHSSRCVPGLKVLLCELGTACPDNIAGGGPASWQNPVGPLPAPSADERASAIAPPPAQGAANFAAVAAHAHPAAIRAQIASRLHAITTSTATAHTKPLTAQYRNLTLAQRSLTNGTEALVGLTNVFLADTVRFTVNIDMTGQAPTPSFVLFIHTGSADLVLAEAGGTPGATNNPPTTPPPPALAALAYAGGTCSCNQFAGTFDFNALAAQKVTSILYGCPTCTIALVNPFEGIMGLGPVSGHFGATSPIVGFLQQHAQPSNVFSTFLRLPTGPIPLAGTNEPGGTLSIGAINPAISALNQDLTCVLNLGFLGWQVVIDQIVGLTNALAGAATYTFFGFQKLPSCSIAGLPTFAFRPFDLTPTDYIFTFATAPTPTCVITFTDGQNNANQFGLGVPFMAKYPAVFNVPAGGTPLACLSGSVAVDAKCKPLDQLLVSPTVFRPTGLVDGTFLPTPVTQGCAATFSKADLITLIDRTSTAVAGASTVVTPVTTDLMPEPDLDGNYTLCEALVMVVASQPATTCKAAVSLDASPDCSAHIKLADLLAAVGSGTNVGFGGSVTLDVTADASGMVTLPTGTYPVQLKASNCVGTSATCSSLVTVRATPPKALCKPTLLLAATSKCTAQISAADLLADLNDGSTPGSGAPLVLTLQPPASLPPPPAGGSYSLPVGSYEIALKASTCAGTDFCSTLVTVADQEALDPSLLSCGELPANGVLEVPLLVKSKTTNAAVYMPSYAKKNGCPVAFTTDGLACKDCLLDMDKQQAGVLDHCASEITAAGVAVGVKQLGRVSWVDTVTDQAERQLSKDCSVCVDFGTSNVIKCPRPYTPTKPCVSGNL</sequence>
<evidence type="ECO:0000256" key="1">
    <source>
        <dbReference type="SAM" id="MobiDB-lite"/>
    </source>
</evidence>
<evidence type="ECO:0000313" key="2">
    <source>
        <dbReference type="EMBL" id="KAK9844057.1"/>
    </source>
</evidence>
<feature type="region of interest" description="Disordered" evidence="1">
    <location>
        <begin position="33"/>
        <end position="56"/>
    </location>
</feature>
<evidence type="ECO:0000313" key="3">
    <source>
        <dbReference type="Proteomes" id="UP001445335"/>
    </source>
</evidence>
<keyword evidence="3" id="KW-1185">Reference proteome</keyword>
<comment type="caution">
    <text evidence="2">The sequence shown here is derived from an EMBL/GenBank/DDBJ whole genome shotgun (WGS) entry which is preliminary data.</text>
</comment>
<accession>A0AAW1SDZ5</accession>
<proteinExistence type="predicted"/>